<dbReference type="EMBL" id="FNWL01000002">
    <property type="protein sequence ID" value="SEH14457.1"/>
    <property type="molecule type" value="Genomic_DNA"/>
</dbReference>
<accession>A0A1H6FUJ0</accession>
<evidence type="ECO:0000256" key="1">
    <source>
        <dbReference type="ARBA" id="ARBA00004651"/>
    </source>
</evidence>
<dbReference type="Gene3D" id="1.10.3720.10">
    <property type="entry name" value="MetI-like"/>
    <property type="match status" value="1"/>
</dbReference>
<dbReference type="PROSITE" id="PS50928">
    <property type="entry name" value="ABC_TM1"/>
    <property type="match status" value="1"/>
</dbReference>
<evidence type="ECO:0000259" key="9">
    <source>
        <dbReference type="PROSITE" id="PS50928"/>
    </source>
</evidence>
<dbReference type="RefSeq" id="WP_090506575.1">
    <property type="nucleotide sequence ID" value="NZ_FNWL01000002.1"/>
</dbReference>
<dbReference type="Proteomes" id="UP000199112">
    <property type="component" value="Unassembled WGS sequence"/>
</dbReference>
<evidence type="ECO:0000313" key="11">
    <source>
        <dbReference type="Proteomes" id="UP000199112"/>
    </source>
</evidence>
<sequence>MTATRPSLFERLATYPVVVLVYLIVLIPVVMVVLTSFTVQSSPTIPYDGITLEWYASLFADDSLMGALFVSTVIATCAAILSGVIGTIAAFGVVRTEMKYGETLATIHLLPLMISPVITGVAFLQYANQLNIPRGYAQIILAHSVIALPFVFLFVRSRLVTFDERLEDAARVMGATKLESVVNVTLPVIAPSMVAGMFTAFIISFGEFTATQFLTTPAVTTVPVIIYNDIQFGLSPDISALATVLVVIMIVLGALSELIE</sequence>
<dbReference type="SUPFAM" id="SSF161098">
    <property type="entry name" value="MetI-like"/>
    <property type="match status" value="1"/>
</dbReference>
<comment type="similarity">
    <text evidence="2">Belongs to the binding-protein-dependent transport system permease family. CysTW subfamily.</text>
</comment>
<dbReference type="Pfam" id="PF00528">
    <property type="entry name" value="BPD_transp_1"/>
    <property type="match status" value="1"/>
</dbReference>
<name>A0A1H6FUJ0_9EURY</name>
<proteinExistence type="inferred from homology"/>
<feature type="domain" description="ABC transmembrane type-1" evidence="9">
    <location>
        <begin position="68"/>
        <end position="256"/>
    </location>
</feature>
<evidence type="ECO:0000256" key="6">
    <source>
        <dbReference type="ARBA" id="ARBA00022989"/>
    </source>
</evidence>
<feature type="transmembrane region" description="Helical" evidence="8">
    <location>
        <begin position="103"/>
        <end position="124"/>
    </location>
</feature>
<comment type="subcellular location">
    <subcellularLocation>
        <location evidence="1 8">Cell membrane</location>
        <topology evidence="1 8">Multi-pass membrane protein</topology>
    </subcellularLocation>
</comment>
<keyword evidence="3 8" id="KW-0813">Transport</keyword>
<evidence type="ECO:0000256" key="8">
    <source>
        <dbReference type="RuleBase" id="RU363032"/>
    </source>
</evidence>
<feature type="transmembrane region" description="Helical" evidence="8">
    <location>
        <begin position="238"/>
        <end position="259"/>
    </location>
</feature>
<keyword evidence="6 8" id="KW-1133">Transmembrane helix</keyword>
<dbReference type="InterPro" id="IPR000515">
    <property type="entry name" value="MetI-like"/>
</dbReference>
<dbReference type="InterPro" id="IPR035906">
    <property type="entry name" value="MetI-like_sf"/>
</dbReference>
<keyword evidence="11" id="KW-1185">Reference proteome</keyword>
<organism evidence="10 11">
    <name type="scientific">Natronorubrum sediminis</name>
    <dbReference type="NCBI Taxonomy" id="640943"/>
    <lineage>
        <taxon>Archaea</taxon>
        <taxon>Methanobacteriati</taxon>
        <taxon>Methanobacteriota</taxon>
        <taxon>Stenosarchaea group</taxon>
        <taxon>Halobacteria</taxon>
        <taxon>Halobacteriales</taxon>
        <taxon>Natrialbaceae</taxon>
        <taxon>Natronorubrum</taxon>
    </lineage>
</organism>
<feature type="transmembrane region" description="Helical" evidence="8">
    <location>
        <begin position="12"/>
        <end position="34"/>
    </location>
</feature>
<evidence type="ECO:0000313" key="10">
    <source>
        <dbReference type="EMBL" id="SEH14457.1"/>
    </source>
</evidence>
<protein>
    <submittedName>
        <fullName evidence="10">Spermidine/putrescine transport system permease protein</fullName>
    </submittedName>
</protein>
<evidence type="ECO:0000256" key="2">
    <source>
        <dbReference type="ARBA" id="ARBA00007069"/>
    </source>
</evidence>
<reference evidence="11" key="1">
    <citation type="submission" date="2016-10" db="EMBL/GenBank/DDBJ databases">
        <authorList>
            <person name="Varghese N."/>
            <person name="Submissions S."/>
        </authorList>
    </citation>
    <scope>NUCLEOTIDE SEQUENCE [LARGE SCALE GENOMIC DNA]</scope>
    <source>
        <strain evidence="11">CGMCC 1.8981</strain>
    </source>
</reference>
<evidence type="ECO:0000256" key="5">
    <source>
        <dbReference type="ARBA" id="ARBA00022692"/>
    </source>
</evidence>
<dbReference type="GO" id="GO:0005886">
    <property type="term" value="C:plasma membrane"/>
    <property type="evidence" value="ECO:0007669"/>
    <property type="project" value="UniProtKB-SubCell"/>
</dbReference>
<dbReference type="OrthoDB" id="163541at2157"/>
<dbReference type="PANTHER" id="PTHR43848:SF2">
    <property type="entry name" value="PUTRESCINE TRANSPORT SYSTEM PERMEASE PROTEIN POTI"/>
    <property type="match status" value="1"/>
</dbReference>
<evidence type="ECO:0000256" key="3">
    <source>
        <dbReference type="ARBA" id="ARBA00022448"/>
    </source>
</evidence>
<evidence type="ECO:0000256" key="7">
    <source>
        <dbReference type="ARBA" id="ARBA00023136"/>
    </source>
</evidence>
<feature type="transmembrane region" description="Helical" evidence="8">
    <location>
        <begin position="136"/>
        <end position="155"/>
    </location>
</feature>
<keyword evidence="7 8" id="KW-0472">Membrane</keyword>
<dbReference type="GO" id="GO:0055085">
    <property type="term" value="P:transmembrane transport"/>
    <property type="evidence" value="ECO:0007669"/>
    <property type="project" value="InterPro"/>
</dbReference>
<keyword evidence="5 8" id="KW-0812">Transmembrane</keyword>
<feature type="transmembrane region" description="Helical" evidence="8">
    <location>
        <begin position="64"/>
        <end position="91"/>
    </location>
</feature>
<feature type="transmembrane region" description="Helical" evidence="8">
    <location>
        <begin position="181"/>
        <end position="205"/>
    </location>
</feature>
<evidence type="ECO:0000256" key="4">
    <source>
        <dbReference type="ARBA" id="ARBA00022475"/>
    </source>
</evidence>
<keyword evidence="4" id="KW-1003">Cell membrane</keyword>
<dbReference type="InterPro" id="IPR051789">
    <property type="entry name" value="Bact_Polyamine_Transport"/>
</dbReference>
<dbReference type="CDD" id="cd06261">
    <property type="entry name" value="TM_PBP2"/>
    <property type="match status" value="1"/>
</dbReference>
<dbReference type="AlphaFoldDB" id="A0A1H6FUJ0"/>
<dbReference type="PANTHER" id="PTHR43848">
    <property type="entry name" value="PUTRESCINE TRANSPORT SYSTEM PERMEASE PROTEIN POTI"/>
    <property type="match status" value="1"/>
</dbReference>
<gene>
    <name evidence="10" type="ORF">SAMN04487967_1611</name>
</gene>